<comment type="caution">
    <text evidence="1">The sequence shown here is derived from an EMBL/GenBank/DDBJ whole genome shotgun (WGS) entry which is preliminary data.</text>
</comment>
<dbReference type="EMBL" id="CATNWA010017374">
    <property type="protein sequence ID" value="CAI9600009.1"/>
    <property type="molecule type" value="Genomic_DNA"/>
</dbReference>
<proteinExistence type="predicted"/>
<name>A0ABN9FSU6_9NEOB</name>
<reference evidence="1" key="1">
    <citation type="submission" date="2023-05" db="EMBL/GenBank/DDBJ databases">
        <authorList>
            <person name="Stuckert A."/>
        </authorList>
    </citation>
    <scope>NUCLEOTIDE SEQUENCE</scope>
</reference>
<organism evidence="1 2">
    <name type="scientific">Staurois parvus</name>
    <dbReference type="NCBI Taxonomy" id="386267"/>
    <lineage>
        <taxon>Eukaryota</taxon>
        <taxon>Metazoa</taxon>
        <taxon>Chordata</taxon>
        <taxon>Craniata</taxon>
        <taxon>Vertebrata</taxon>
        <taxon>Euteleostomi</taxon>
        <taxon>Amphibia</taxon>
        <taxon>Batrachia</taxon>
        <taxon>Anura</taxon>
        <taxon>Neobatrachia</taxon>
        <taxon>Ranoidea</taxon>
        <taxon>Ranidae</taxon>
        <taxon>Staurois</taxon>
    </lineage>
</organism>
<dbReference type="Proteomes" id="UP001162483">
    <property type="component" value="Unassembled WGS sequence"/>
</dbReference>
<sequence length="99" mass="11694">MSEQYRYPPNVRTVQISPKCQDSTDIPQMSEQYRYPPNVRTVQISPKCQEQDRYPPNVRTVQISSKCREIRKTFNELILRKCPLPEDADPAQRSPFSHR</sequence>
<protein>
    <submittedName>
        <fullName evidence="1">Uncharacterized protein</fullName>
    </submittedName>
</protein>
<feature type="non-terminal residue" evidence="1">
    <location>
        <position position="99"/>
    </location>
</feature>
<evidence type="ECO:0000313" key="1">
    <source>
        <dbReference type="EMBL" id="CAI9600009.1"/>
    </source>
</evidence>
<keyword evidence="2" id="KW-1185">Reference proteome</keyword>
<accession>A0ABN9FSU6</accession>
<gene>
    <name evidence="1" type="ORF">SPARVUS_LOCUS12690590</name>
</gene>
<evidence type="ECO:0000313" key="2">
    <source>
        <dbReference type="Proteomes" id="UP001162483"/>
    </source>
</evidence>